<dbReference type="EMBL" id="JAPFRF010000005">
    <property type="protein sequence ID" value="KAJ7332382.1"/>
    <property type="molecule type" value="Genomic_DNA"/>
</dbReference>
<keyword evidence="3 4" id="KW-1015">Disulfide bond</keyword>
<evidence type="ECO:0000259" key="6">
    <source>
        <dbReference type="PROSITE" id="PS50923"/>
    </source>
</evidence>
<comment type="caution">
    <text evidence="7">The sequence shown here is derived from an EMBL/GenBank/DDBJ whole genome shotgun (WGS) entry which is preliminary data.</text>
</comment>
<dbReference type="SMART" id="SM00032">
    <property type="entry name" value="CCP"/>
    <property type="match status" value="1"/>
</dbReference>
<keyword evidence="1 4" id="KW-0768">Sushi</keyword>
<dbReference type="SUPFAM" id="SSF57535">
    <property type="entry name" value="Complement control module/SCR domain"/>
    <property type="match status" value="1"/>
</dbReference>
<dbReference type="AlphaFoldDB" id="A0A9Q0Y074"/>
<dbReference type="Gene3D" id="2.10.70.10">
    <property type="entry name" value="Complement Module, domain 1"/>
    <property type="match status" value="1"/>
</dbReference>
<dbReference type="Pfam" id="PF00084">
    <property type="entry name" value="Sushi"/>
    <property type="match status" value="1"/>
</dbReference>
<feature type="signal peptide" evidence="5">
    <location>
        <begin position="1"/>
        <end position="15"/>
    </location>
</feature>
<evidence type="ECO:0000256" key="2">
    <source>
        <dbReference type="ARBA" id="ARBA00022729"/>
    </source>
</evidence>
<accession>A0A9Q0Y074</accession>
<sequence>MSSFALLLLWVCCTAQQVPVYQEGQMAFDGLVNLLTDPEIPENCGPPPEIENGMLISRDAQQYLSGSVAFYQCYRLYVMEGTPKARCINGQWRSVPRCLRKCNTDDTLVTKCSNR</sequence>
<organism evidence="7 8">
    <name type="scientific">Phrynocephalus forsythii</name>
    <dbReference type="NCBI Taxonomy" id="171643"/>
    <lineage>
        <taxon>Eukaryota</taxon>
        <taxon>Metazoa</taxon>
        <taxon>Chordata</taxon>
        <taxon>Craniata</taxon>
        <taxon>Vertebrata</taxon>
        <taxon>Euteleostomi</taxon>
        <taxon>Lepidosauria</taxon>
        <taxon>Squamata</taxon>
        <taxon>Bifurcata</taxon>
        <taxon>Unidentata</taxon>
        <taxon>Episquamata</taxon>
        <taxon>Toxicofera</taxon>
        <taxon>Iguania</taxon>
        <taxon>Acrodonta</taxon>
        <taxon>Agamidae</taxon>
        <taxon>Agaminae</taxon>
        <taxon>Phrynocephalus</taxon>
    </lineage>
</organism>
<evidence type="ECO:0000313" key="7">
    <source>
        <dbReference type="EMBL" id="KAJ7332382.1"/>
    </source>
</evidence>
<feature type="chain" id="PRO_5040294887" description="Sushi domain-containing protein" evidence="5">
    <location>
        <begin position="16"/>
        <end position="115"/>
    </location>
</feature>
<dbReference type="PROSITE" id="PS50923">
    <property type="entry name" value="SUSHI"/>
    <property type="match status" value="1"/>
</dbReference>
<dbReference type="GO" id="GO:0005615">
    <property type="term" value="C:extracellular space"/>
    <property type="evidence" value="ECO:0007669"/>
    <property type="project" value="TreeGrafter"/>
</dbReference>
<name>A0A9Q0Y074_9SAUR</name>
<dbReference type="PANTHER" id="PTHR45785">
    <property type="entry name" value="COMPLEMENT FACTOR H-RELATED"/>
    <property type="match status" value="1"/>
</dbReference>
<proteinExistence type="predicted"/>
<comment type="caution">
    <text evidence="4">Lacks conserved residue(s) required for the propagation of feature annotation.</text>
</comment>
<dbReference type="InterPro" id="IPR051503">
    <property type="entry name" value="ComplSys_Reg/VirEntry_Med"/>
</dbReference>
<evidence type="ECO:0000256" key="4">
    <source>
        <dbReference type="PROSITE-ProRule" id="PRU00302"/>
    </source>
</evidence>
<evidence type="ECO:0000256" key="1">
    <source>
        <dbReference type="ARBA" id="ARBA00022659"/>
    </source>
</evidence>
<feature type="disulfide bond" evidence="4">
    <location>
        <begin position="44"/>
        <end position="87"/>
    </location>
</feature>
<dbReference type="GO" id="GO:0006956">
    <property type="term" value="P:complement activation"/>
    <property type="evidence" value="ECO:0007669"/>
    <property type="project" value="TreeGrafter"/>
</dbReference>
<feature type="domain" description="Sushi" evidence="6">
    <location>
        <begin position="42"/>
        <end position="100"/>
    </location>
</feature>
<evidence type="ECO:0000313" key="8">
    <source>
        <dbReference type="Proteomes" id="UP001142489"/>
    </source>
</evidence>
<dbReference type="CDD" id="cd00033">
    <property type="entry name" value="CCP"/>
    <property type="match status" value="1"/>
</dbReference>
<reference evidence="7" key="1">
    <citation type="journal article" date="2023" name="DNA Res.">
        <title>Chromosome-level genome assembly of Phrynocephalus forsythii using third-generation DNA sequencing and Hi-C analysis.</title>
        <authorList>
            <person name="Qi Y."/>
            <person name="Zhao W."/>
            <person name="Zhao Y."/>
            <person name="Niu C."/>
            <person name="Cao S."/>
            <person name="Zhang Y."/>
        </authorList>
    </citation>
    <scope>NUCLEOTIDE SEQUENCE</scope>
    <source>
        <tissue evidence="7">Muscle</tissue>
    </source>
</reference>
<keyword evidence="2 5" id="KW-0732">Signal</keyword>
<protein>
    <recommendedName>
        <fullName evidence="6">Sushi domain-containing protein</fullName>
    </recommendedName>
</protein>
<dbReference type="PANTHER" id="PTHR45785:SF7">
    <property type="entry name" value="COMPLEMENT FACTOR H"/>
    <property type="match status" value="1"/>
</dbReference>
<dbReference type="InterPro" id="IPR000436">
    <property type="entry name" value="Sushi_SCR_CCP_dom"/>
</dbReference>
<dbReference type="GO" id="GO:0001851">
    <property type="term" value="F:complement component C3b binding"/>
    <property type="evidence" value="ECO:0007669"/>
    <property type="project" value="TreeGrafter"/>
</dbReference>
<dbReference type="Proteomes" id="UP001142489">
    <property type="component" value="Unassembled WGS sequence"/>
</dbReference>
<evidence type="ECO:0000256" key="5">
    <source>
        <dbReference type="SAM" id="SignalP"/>
    </source>
</evidence>
<keyword evidence="8" id="KW-1185">Reference proteome</keyword>
<dbReference type="InterPro" id="IPR035976">
    <property type="entry name" value="Sushi/SCR/CCP_sf"/>
</dbReference>
<gene>
    <name evidence="7" type="ORF">JRQ81_014562</name>
</gene>
<evidence type="ECO:0000256" key="3">
    <source>
        <dbReference type="ARBA" id="ARBA00023157"/>
    </source>
</evidence>
<dbReference type="OrthoDB" id="10051774at2759"/>